<evidence type="ECO:0000313" key="2">
    <source>
        <dbReference type="Proteomes" id="UP000268093"/>
    </source>
</evidence>
<keyword evidence="2" id="KW-1185">Reference proteome</keyword>
<name>A0A433A1P4_9FUNG</name>
<reference evidence="1 2" key="1">
    <citation type="journal article" date="2018" name="New Phytol.">
        <title>Phylogenomics of Endogonaceae and evolution of mycorrhizas within Mucoromycota.</title>
        <authorList>
            <person name="Chang Y."/>
            <person name="Desiro A."/>
            <person name="Na H."/>
            <person name="Sandor L."/>
            <person name="Lipzen A."/>
            <person name="Clum A."/>
            <person name="Barry K."/>
            <person name="Grigoriev I.V."/>
            <person name="Martin F.M."/>
            <person name="Stajich J.E."/>
            <person name="Smith M.E."/>
            <person name="Bonito G."/>
            <person name="Spatafora J.W."/>
        </authorList>
    </citation>
    <scope>NUCLEOTIDE SEQUENCE [LARGE SCALE GENOMIC DNA]</scope>
    <source>
        <strain evidence="1 2">GMNB39</strain>
    </source>
</reference>
<dbReference type="Proteomes" id="UP000268093">
    <property type="component" value="Unassembled WGS sequence"/>
</dbReference>
<feature type="non-terminal residue" evidence="1">
    <location>
        <position position="26"/>
    </location>
</feature>
<gene>
    <name evidence="1" type="ORF">BC936DRAFT_141733</name>
</gene>
<protein>
    <submittedName>
        <fullName evidence="1">Uncharacterized protein</fullName>
    </submittedName>
</protein>
<evidence type="ECO:0000313" key="1">
    <source>
        <dbReference type="EMBL" id="RUO96620.1"/>
    </source>
</evidence>
<sequence>MQRDTLSHYILKIAFGKNCMAPIEES</sequence>
<accession>A0A433A1P4</accession>
<proteinExistence type="predicted"/>
<dbReference type="EMBL" id="RBNI01020398">
    <property type="protein sequence ID" value="RUO96620.1"/>
    <property type="molecule type" value="Genomic_DNA"/>
</dbReference>
<organism evidence="1 2">
    <name type="scientific">Jimgerdemannia flammicorona</name>
    <dbReference type="NCBI Taxonomy" id="994334"/>
    <lineage>
        <taxon>Eukaryota</taxon>
        <taxon>Fungi</taxon>
        <taxon>Fungi incertae sedis</taxon>
        <taxon>Mucoromycota</taxon>
        <taxon>Mucoromycotina</taxon>
        <taxon>Endogonomycetes</taxon>
        <taxon>Endogonales</taxon>
        <taxon>Endogonaceae</taxon>
        <taxon>Jimgerdemannia</taxon>
    </lineage>
</organism>
<comment type="caution">
    <text evidence="1">The sequence shown here is derived from an EMBL/GenBank/DDBJ whole genome shotgun (WGS) entry which is preliminary data.</text>
</comment>
<dbReference type="AlphaFoldDB" id="A0A433A1P4"/>